<sequence length="60" mass="6510">MCSTASHKTSPEDHAEEFETRHVTSPRTGGTASRVDRLDANDIAPLEQNEVPSLPPPTKP</sequence>
<feature type="compositionally biased region" description="Basic and acidic residues" evidence="1">
    <location>
        <begin position="9"/>
        <end position="22"/>
    </location>
</feature>
<protein>
    <submittedName>
        <fullName evidence="2">(rape) hypothetical protein</fullName>
    </submittedName>
</protein>
<feature type="region of interest" description="Disordered" evidence="1">
    <location>
        <begin position="1"/>
        <end position="60"/>
    </location>
</feature>
<name>A0A816I178_BRANA</name>
<dbReference type="AlphaFoldDB" id="A0A816I178"/>
<dbReference type="Proteomes" id="UP001295469">
    <property type="component" value="Chromosome C03"/>
</dbReference>
<evidence type="ECO:0000313" key="2">
    <source>
        <dbReference type="EMBL" id="CAF1699365.1"/>
    </source>
</evidence>
<accession>A0A816I178</accession>
<gene>
    <name evidence="2" type="ORF">DARMORV10_C03P18570.1</name>
</gene>
<organism evidence="2">
    <name type="scientific">Brassica napus</name>
    <name type="common">Rape</name>
    <dbReference type="NCBI Taxonomy" id="3708"/>
    <lineage>
        <taxon>Eukaryota</taxon>
        <taxon>Viridiplantae</taxon>
        <taxon>Streptophyta</taxon>
        <taxon>Embryophyta</taxon>
        <taxon>Tracheophyta</taxon>
        <taxon>Spermatophyta</taxon>
        <taxon>Magnoliopsida</taxon>
        <taxon>eudicotyledons</taxon>
        <taxon>Gunneridae</taxon>
        <taxon>Pentapetalae</taxon>
        <taxon>rosids</taxon>
        <taxon>malvids</taxon>
        <taxon>Brassicales</taxon>
        <taxon>Brassicaceae</taxon>
        <taxon>Brassiceae</taxon>
        <taxon>Brassica</taxon>
    </lineage>
</organism>
<proteinExistence type="predicted"/>
<evidence type="ECO:0000256" key="1">
    <source>
        <dbReference type="SAM" id="MobiDB-lite"/>
    </source>
</evidence>
<dbReference type="EMBL" id="HG994367">
    <property type="protein sequence ID" value="CAF1699365.1"/>
    <property type="molecule type" value="Genomic_DNA"/>
</dbReference>
<reference evidence="2" key="1">
    <citation type="submission" date="2021-01" db="EMBL/GenBank/DDBJ databases">
        <authorList>
            <consortium name="Genoscope - CEA"/>
            <person name="William W."/>
        </authorList>
    </citation>
    <scope>NUCLEOTIDE SEQUENCE</scope>
</reference>